<evidence type="ECO:0000313" key="2">
    <source>
        <dbReference type="Proteomes" id="UP001163324"/>
    </source>
</evidence>
<evidence type="ECO:0000313" key="1">
    <source>
        <dbReference type="EMBL" id="KAI9899971.1"/>
    </source>
</evidence>
<organism evidence="1 2">
    <name type="scientific">Trichothecium roseum</name>
    <dbReference type="NCBI Taxonomy" id="47278"/>
    <lineage>
        <taxon>Eukaryota</taxon>
        <taxon>Fungi</taxon>
        <taxon>Dikarya</taxon>
        <taxon>Ascomycota</taxon>
        <taxon>Pezizomycotina</taxon>
        <taxon>Sordariomycetes</taxon>
        <taxon>Hypocreomycetidae</taxon>
        <taxon>Hypocreales</taxon>
        <taxon>Hypocreales incertae sedis</taxon>
        <taxon>Trichothecium</taxon>
    </lineage>
</organism>
<dbReference type="EMBL" id="CM047943">
    <property type="protein sequence ID" value="KAI9899971.1"/>
    <property type="molecule type" value="Genomic_DNA"/>
</dbReference>
<sequence>MSWKVITAMGSTSGTEYGPINTLGPVTTYLRPELRDLKRIGVEEHVTFPDLVARIPDQGMAVHAKRVFNQLLGHDAMACAQGRTVETGAQRIRDMDEGGIAIQILSLAGPVNCMQMDPEPGAALSRDINDRLETAVDAHPNRFIAMESCRSTPLDWLYKSCVAAFKS</sequence>
<protein>
    <submittedName>
        <fullName evidence="1">Uncharacterized protein</fullName>
    </submittedName>
</protein>
<accession>A0ACC0V2H1</accession>
<name>A0ACC0V2H1_9HYPO</name>
<comment type="caution">
    <text evidence="1">The sequence shown here is derived from an EMBL/GenBank/DDBJ whole genome shotgun (WGS) entry which is preliminary data.</text>
</comment>
<gene>
    <name evidence="1" type="ORF">N3K66_004233</name>
</gene>
<reference evidence="1" key="1">
    <citation type="submission" date="2022-10" db="EMBL/GenBank/DDBJ databases">
        <title>Complete Genome of Trichothecium roseum strain YXFP-22015, a Plant Pathogen Isolated from Citrus.</title>
        <authorList>
            <person name="Wang Y."/>
            <person name="Zhu L."/>
        </authorList>
    </citation>
    <scope>NUCLEOTIDE SEQUENCE</scope>
    <source>
        <strain evidence="1">YXFP-22015</strain>
    </source>
</reference>
<dbReference type="Proteomes" id="UP001163324">
    <property type="component" value="Chromosome 4"/>
</dbReference>
<proteinExistence type="predicted"/>
<keyword evidence="2" id="KW-1185">Reference proteome</keyword>